<comment type="caution">
    <text evidence="2">The sequence shown here is derived from an EMBL/GenBank/DDBJ whole genome shotgun (WGS) entry which is preliminary data.</text>
</comment>
<dbReference type="InterPro" id="IPR009562">
    <property type="entry name" value="DUF1178"/>
</dbReference>
<sequence>MIVFDLKCTASHVFEAWFGSSTTYEEQRDAGLILCPICGDKDVTKAVMAPNLAAKSNQRAERMPAPGVSAPNQTRSPAAVKAAIAKLAAAQATLLEKSQWVGSAFTDKARAMHVGDAPAASIHGQATAEQAKELIEEGIPVAPLPLPVVPPEACN</sequence>
<dbReference type="RefSeq" id="WP_184086407.1">
    <property type="nucleotide sequence ID" value="NZ_JACIJF010000004.1"/>
</dbReference>
<dbReference type="PIRSF" id="PIRSF032131">
    <property type="entry name" value="UCP032131"/>
    <property type="match status" value="1"/>
</dbReference>
<reference evidence="2 3" key="1">
    <citation type="submission" date="2020-08" db="EMBL/GenBank/DDBJ databases">
        <title>Genomic Encyclopedia of Type Strains, Phase IV (KMG-IV): sequencing the most valuable type-strain genomes for metagenomic binning, comparative biology and taxonomic classification.</title>
        <authorList>
            <person name="Goeker M."/>
        </authorList>
    </citation>
    <scope>NUCLEOTIDE SEQUENCE [LARGE SCALE GENOMIC DNA]</scope>
    <source>
        <strain evidence="2 3">DSM 26736</strain>
    </source>
</reference>
<proteinExistence type="predicted"/>
<feature type="region of interest" description="Disordered" evidence="1">
    <location>
        <begin position="55"/>
        <end position="74"/>
    </location>
</feature>
<dbReference type="Proteomes" id="UP000527143">
    <property type="component" value="Unassembled WGS sequence"/>
</dbReference>
<dbReference type="AlphaFoldDB" id="A0A840YAS8"/>
<name>A0A840YAS8_9SPHN</name>
<dbReference type="Pfam" id="PF06676">
    <property type="entry name" value="DUF1178"/>
    <property type="match status" value="1"/>
</dbReference>
<evidence type="ECO:0008006" key="4">
    <source>
        <dbReference type="Google" id="ProtNLM"/>
    </source>
</evidence>
<evidence type="ECO:0000313" key="2">
    <source>
        <dbReference type="EMBL" id="MBB5710437.1"/>
    </source>
</evidence>
<organism evidence="2 3">
    <name type="scientific">Sphingomonas xinjiangensis</name>
    <dbReference type="NCBI Taxonomy" id="643568"/>
    <lineage>
        <taxon>Bacteria</taxon>
        <taxon>Pseudomonadati</taxon>
        <taxon>Pseudomonadota</taxon>
        <taxon>Alphaproteobacteria</taxon>
        <taxon>Sphingomonadales</taxon>
        <taxon>Sphingomonadaceae</taxon>
        <taxon>Sphingomonas</taxon>
    </lineage>
</organism>
<gene>
    <name evidence="2" type="ORF">FHT02_001668</name>
</gene>
<accession>A0A840YAS8</accession>
<evidence type="ECO:0000256" key="1">
    <source>
        <dbReference type="SAM" id="MobiDB-lite"/>
    </source>
</evidence>
<dbReference type="EMBL" id="JACIJF010000004">
    <property type="protein sequence ID" value="MBB5710437.1"/>
    <property type="molecule type" value="Genomic_DNA"/>
</dbReference>
<protein>
    <recommendedName>
        <fullName evidence="4">DUF1178 family protein</fullName>
    </recommendedName>
</protein>
<evidence type="ECO:0000313" key="3">
    <source>
        <dbReference type="Proteomes" id="UP000527143"/>
    </source>
</evidence>
<keyword evidence="3" id="KW-1185">Reference proteome</keyword>